<gene>
    <name evidence="4" type="ORF">AKAW2_31085A</name>
    <name evidence="5" type="ORF">RIB2604_01005180</name>
</gene>
<dbReference type="VEuPathDB" id="FungiDB:ASPFODRAFT_49513"/>
<evidence type="ECO:0000313" key="6">
    <source>
        <dbReference type="Proteomes" id="UP000075230"/>
    </source>
</evidence>
<reference evidence="6" key="2">
    <citation type="submission" date="2016-02" db="EMBL/GenBank/DDBJ databases">
        <title>Genome sequencing of Aspergillus luchuensis NBRC 4314.</title>
        <authorList>
            <person name="Yamada O."/>
        </authorList>
    </citation>
    <scope>NUCLEOTIDE SEQUENCE [LARGE SCALE GENOMIC DNA]</scope>
    <source>
        <strain evidence="6">RIB 2604</strain>
    </source>
</reference>
<dbReference type="Pfam" id="PF01073">
    <property type="entry name" value="3Beta_HSD"/>
    <property type="match status" value="1"/>
</dbReference>
<dbReference type="Proteomes" id="UP000075230">
    <property type="component" value="Unassembled WGS sequence"/>
</dbReference>
<evidence type="ECO:0000259" key="3">
    <source>
        <dbReference type="Pfam" id="PF01073"/>
    </source>
</evidence>
<dbReference type="InterPro" id="IPR050177">
    <property type="entry name" value="Lipid_A_modif_metabolic_enz"/>
</dbReference>
<sequence length="487" mass="53463">MFSEIAVASGLAVLYLYHVNRGMTGTPEEVSRLSPHRWTVDEIKAAYEEAIRNPVDVQKSLPPKQNRRYIVVGGAGFVGSWMVNHLLARGEDPSAIRILDLAAPRREILDQGVAFFKTNIADEKAVATAFAQRWPEAVADRPLTVFHNAAVIRPGERLKTFLPRCTDVNVGGTVNVLAAAKKAGASCLISTSSGSVSLRSQSFWIAPWNKSPKGHVQVVDDSTPVPEEHYDFFSNYAASKSKAEKIVRAADDLEGNFRTGCIRPANGIYGIGDTEGSLTTSYLRSGGSPAWLSDTMQNFVNAENVSIAHLLYEQRLIEHSNSPTTLPNIGGQSFLVTDPNPAPTYGDVYLLLHTLSKTPANFPRVPPVPFLILSYLIEWYSFLQVVYFPWLPRITGEIAKMQPALFSITNVHYIADDSRARKSPEQGGLGYTPPITTMYGMCKHLQVWNREADQKKVAEVAEVAAKGVVNVSEEGVDVNLVIPPEKL</sequence>
<evidence type="ECO:0000313" key="4">
    <source>
        <dbReference type="EMBL" id="BCR97766.1"/>
    </source>
</evidence>
<evidence type="ECO:0000313" key="7">
    <source>
        <dbReference type="Proteomes" id="UP000661280"/>
    </source>
</evidence>
<dbReference type="EMBL" id="AP024427">
    <property type="protein sequence ID" value="BCR97766.1"/>
    <property type="molecule type" value="Genomic_DNA"/>
</dbReference>
<reference evidence="5 6" key="1">
    <citation type="journal article" date="2016" name="DNA Res.">
        <title>Genome sequence of Aspergillus luchuensis NBRC 4314.</title>
        <authorList>
            <person name="Yamada O."/>
            <person name="Machida M."/>
            <person name="Hosoyama A."/>
            <person name="Goto M."/>
            <person name="Takahashi T."/>
            <person name="Futagami T."/>
            <person name="Yamagata Y."/>
            <person name="Takeuchi M."/>
            <person name="Kobayashi T."/>
            <person name="Koike H."/>
            <person name="Abe K."/>
            <person name="Asai K."/>
            <person name="Arita M."/>
            <person name="Fujita N."/>
            <person name="Fukuda K."/>
            <person name="Higa K."/>
            <person name="Horikawa H."/>
            <person name="Ishikawa T."/>
            <person name="Jinno K."/>
            <person name="Kato Y."/>
            <person name="Kirimura K."/>
            <person name="Mizutani O."/>
            <person name="Nakasone K."/>
            <person name="Sano M."/>
            <person name="Shiraishi Y."/>
            <person name="Tsukahara M."/>
            <person name="Gomi K."/>
        </authorList>
    </citation>
    <scope>NUCLEOTIDE SEQUENCE [LARGE SCALE GENOMIC DNA]</scope>
    <source>
        <strain evidence="5 6">RIB 2604</strain>
    </source>
</reference>
<organism evidence="5 6">
    <name type="scientific">Aspergillus kawachii</name>
    <name type="common">White koji mold</name>
    <name type="synonym">Aspergillus awamori var. kawachi</name>
    <dbReference type="NCBI Taxonomy" id="1069201"/>
    <lineage>
        <taxon>Eukaryota</taxon>
        <taxon>Fungi</taxon>
        <taxon>Dikarya</taxon>
        <taxon>Ascomycota</taxon>
        <taxon>Pezizomycotina</taxon>
        <taxon>Eurotiomycetes</taxon>
        <taxon>Eurotiomycetidae</taxon>
        <taxon>Eurotiales</taxon>
        <taxon>Aspergillaceae</taxon>
        <taxon>Aspergillus</taxon>
        <taxon>Aspergillus subgen. Circumdati</taxon>
    </lineage>
</organism>
<evidence type="ECO:0000313" key="5">
    <source>
        <dbReference type="EMBL" id="GAT21627.1"/>
    </source>
</evidence>
<dbReference type="OrthoDB" id="10058185at2759"/>
<dbReference type="Proteomes" id="UP000661280">
    <property type="component" value="Chromosome 3"/>
</dbReference>
<protein>
    <submittedName>
        <fullName evidence="5">3-beta hydroxysteroid dehydrogenase/isomerase family protein</fullName>
    </submittedName>
</protein>
<accession>A0A146F6B4</accession>
<dbReference type="InterPro" id="IPR002225">
    <property type="entry name" value="3Beta_OHSteriod_DH/Estase"/>
</dbReference>
<proteinExistence type="inferred from homology"/>
<dbReference type="Gene3D" id="3.40.50.720">
    <property type="entry name" value="NAD(P)-binding Rossmann-like Domain"/>
    <property type="match status" value="1"/>
</dbReference>
<dbReference type="GO" id="GO:0016616">
    <property type="term" value="F:oxidoreductase activity, acting on the CH-OH group of donors, NAD or NADP as acceptor"/>
    <property type="evidence" value="ECO:0007669"/>
    <property type="project" value="InterPro"/>
</dbReference>
<keyword evidence="7" id="KW-1185">Reference proteome</keyword>
<dbReference type="GeneID" id="64959091"/>
<evidence type="ECO:0000256" key="2">
    <source>
        <dbReference type="ARBA" id="ARBA00023002"/>
    </source>
</evidence>
<dbReference type="PANTHER" id="PTHR43245:SF51">
    <property type="entry name" value="SHORT CHAIN DEHYDROGENASE_REDUCTASE FAMILY 42E, MEMBER 2"/>
    <property type="match status" value="1"/>
</dbReference>
<comment type="similarity">
    <text evidence="1">Belongs to the 3-beta-HSD family.</text>
</comment>
<reference evidence="4" key="4">
    <citation type="submission" date="2021-02" db="EMBL/GenBank/DDBJ databases">
        <title>Aspergillus luchuensis mut. kawachii IFO 4304 genome sequence.</title>
        <authorList>
            <person name="Mori K."/>
            <person name="Kadooka C."/>
            <person name="Goto M."/>
            <person name="Futagami T."/>
        </authorList>
    </citation>
    <scope>NUCLEOTIDE SEQUENCE</scope>
    <source>
        <strain evidence="4">IFO 4308</strain>
    </source>
</reference>
<feature type="domain" description="3-beta hydroxysteroid dehydrogenase/isomerase" evidence="3">
    <location>
        <begin position="70"/>
        <end position="351"/>
    </location>
</feature>
<evidence type="ECO:0000256" key="1">
    <source>
        <dbReference type="ARBA" id="ARBA00009219"/>
    </source>
</evidence>
<dbReference type="KEGG" id="aluc:AKAW2_31085A"/>
<keyword evidence="5" id="KW-0413">Isomerase</keyword>
<name>A0A146F6B4_ASPKA</name>
<dbReference type="PANTHER" id="PTHR43245">
    <property type="entry name" value="BIFUNCTIONAL POLYMYXIN RESISTANCE PROTEIN ARNA"/>
    <property type="match status" value="1"/>
</dbReference>
<dbReference type="InterPro" id="IPR036291">
    <property type="entry name" value="NAD(P)-bd_dom_sf"/>
</dbReference>
<dbReference type="RefSeq" id="XP_041541532.1">
    <property type="nucleotide sequence ID" value="XM_041687671.1"/>
</dbReference>
<dbReference type="GO" id="GO:0006694">
    <property type="term" value="P:steroid biosynthetic process"/>
    <property type="evidence" value="ECO:0007669"/>
    <property type="project" value="InterPro"/>
</dbReference>
<keyword evidence="2" id="KW-0560">Oxidoreductase</keyword>
<dbReference type="AlphaFoldDB" id="A0A146F6B4"/>
<dbReference type="SUPFAM" id="SSF51735">
    <property type="entry name" value="NAD(P)-binding Rossmann-fold domains"/>
    <property type="match status" value="1"/>
</dbReference>
<dbReference type="GO" id="GO:0016853">
    <property type="term" value="F:isomerase activity"/>
    <property type="evidence" value="ECO:0007669"/>
    <property type="project" value="UniProtKB-KW"/>
</dbReference>
<dbReference type="EMBL" id="BCWF01000010">
    <property type="protein sequence ID" value="GAT21627.1"/>
    <property type="molecule type" value="Genomic_DNA"/>
</dbReference>
<reference evidence="4" key="3">
    <citation type="submission" date="2021-01" db="EMBL/GenBank/DDBJ databases">
        <authorList>
            <consortium name="Aspergillus luchuensis mut. kawachii IFO 4304 genome sequencing consortium"/>
            <person name="Kazuki M."/>
            <person name="Futagami T."/>
        </authorList>
    </citation>
    <scope>NUCLEOTIDE SEQUENCE</scope>
    <source>
        <strain evidence="4">IFO 4308</strain>
    </source>
</reference>